<dbReference type="Pfam" id="PF16484">
    <property type="entry name" value="CPT_N"/>
    <property type="match status" value="1"/>
</dbReference>
<sequence length="498" mass="57379">MAEAHSAVAFSFHVTPEGLDVRYNHEALRAVWHSGLHSWKLKFIRFKNHLINTLYPAPPTSLFLICTVVSIAQLYTDMDLSFGLIEKASTFFPDCVHEQCEIISAVLFGLGVWVIYVLVRRYLLRLLLINHSWMYEPFGRISLPNKIWLGLVKFLQGRDPLLYGYQSALPKLPVPSLQGTHDRYLESVRPLLDDEEYKKMSLLAGEFVGGIGKKLQRYLILKSWWATNYVTDWWEQYVYLRGRSPIMVNSNYYGIDAIFHSDSTIQAARAGNIVYAFLDFKEKIAHETEKPLMIMKTVPLCSTQYERMFNLTRIPGEETDSLSLSKGVNYIVVYHKGRYFKLYTHSNGAILAPRSLQYLFQQILNDRSVPCKGEEKLAALTAGERIPWAKARKRFFKTGLNAQSLQTIEKASFVLCLDEEDHCYDPAHPEKLNNFARAMLHGKCYDRWFDKSFNLVVTANGRTSICLFSHRLRLVDSKYLLVPSSNLLINTFPPWMLS</sequence>
<dbReference type="OrthoDB" id="240216at2759"/>
<feature type="domain" description="Choline/carnitine acyltransferase" evidence="11">
    <location>
        <begin position="172"/>
        <end position="466"/>
    </location>
</feature>
<comment type="subcellular location">
    <subcellularLocation>
        <location evidence="1">Membrane</location>
        <topology evidence="1">Multi-pass membrane protein</topology>
    </subcellularLocation>
</comment>
<dbReference type="UniPathway" id="UPA00659"/>
<dbReference type="GO" id="GO:0009437">
    <property type="term" value="P:carnitine metabolic process"/>
    <property type="evidence" value="ECO:0007669"/>
    <property type="project" value="TreeGrafter"/>
</dbReference>
<evidence type="ECO:0000313" key="14">
    <source>
        <dbReference type="Proteomes" id="UP000593567"/>
    </source>
</evidence>
<keyword evidence="7" id="KW-0443">Lipid metabolism</keyword>
<evidence type="ECO:0000256" key="5">
    <source>
        <dbReference type="ARBA" id="ARBA00022832"/>
    </source>
</evidence>
<feature type="transmembrane region" description="Helical" evidence="10">
    <location>
        <begin position="102"/>
        <end position="119"/>
    </location>
</feature>
<comment type="similarity">
    <text evidence="2">Belongs to the carnitine/choline acetyltransferase family.</text>
</comment>
<dbReference type="InterPro" id="IPR039551">
    <property type="entry name" value="Cho/carn_acyl_trans"/>
</dbReference>
<evidence type="ECO:0000256" key="4">
    <source>
        <dbReference type="ARBA" id="ARBA00022692"/>
    </source>
</evidence>
<dbReference type="AlphaFoldDB" id="A0A7J7IY07"/>
<dbReference type="Pfam" id="PF00755">
    <property type="entry name" value="Carn_acyltransf"/>
    <property type="match status" value="1"/>
</dbReference>
<feature type="domain" description="Carnitine O-palmitoyltransferase N-terminal" evidence="12">
    <location>
        <begin position="1"/>
        <end position="47"/>
    </location>
</feature>
<keyword evidence="9" id="KW-0012">Acyltransferase</keyword>
<keyword evidence="4 10" id="KW-0812">Transmembrane</keyword>
<gene>
    <name evidence="13" type="ORF">EB796_023242</name>
</gene>
<dbReference type="GO" id="GO:0016020">
    <property type="term" value="C:membrane"/>
    <property type="evidence" value="ECO:0007669"/>
    <property type="project" value="UniProtKB-SubCell"/>
</dbReference>
<dbReference type="GO" id="GO:0004095">
    <property type="term" value="F:carnitine O-palmitoyltransferase activity"/>
    <property type="evidence" value="ECO:0007669"/>
    <property type="project" value="TreeGrafter"/>
</dbReference>
<evidence type="ECO:0000259" key="12">
    <source>
        <dbReference type="Pfam" id="PF16484"/>
    </source>
</evidence>
<organism evidence="13 14">
    <name type="scientific">Bugula neritina</name>
    <name type="common">Brown bryozoan</name>
    <name type="synonym">Sertularia neritina</name>
    <dbReference type="NCBI Taxonomy" id="10212"/>
    <lineage>
        <taxon>Eukaryota</taxon>
        <taxon>Metazoa</taxon>
        <taxon>Spiralia</taxon>
        <taxon>Lophotrochozoa</taxon>
        <taxon>Bryozoa</taxon>
        <taxon>Gymnolaemata</taxon>
        <taxon>Cheilostomatida</taxon>
        <taxon>Flustrina</taxon>
        <taxon>Buguloidea</taxon>
        <taxon>Bugulidae</taxon>
        <taxon>Bugula</taxon>
    </lineage>
</organism>
<dbReference type="InterPro" id="IPR032476">
    <property type="entry name" value="CPT_N"/>
</dbReference>
<evidence type="ECO:0000259" key="11">
    <source>
        <dbReference type="Pfam" id="PF00755"/>
    </source>
</evidence>
<dbReference type="GO" id="GO:0006635">
    <property type="term" value="P:fatty acid beta-oxidation"/>
    <property type="evidence" value="ECO:0007669"/>
    <property type="project" value="UniProtKB-UniPathway"/>
</dbReference>
<proteinExistence type="inferred from homology"/>
<keyword evidence="3" id="KW-0808">Transferase</keyword>
<keyword evidence="5" id="KW-0276">Fatty acid metabolism</keyword>
<evidence type="ECO:0000256" key="8">
    <source>
        <dbReference type="ARBA" id="ARBA00023136"/>
    </source>
</evidence>
<evidence type="ECO:0000256" key="6">
    <source>
        <dbReference type="ARBA" id="ARBA00022989"/>
    </source>
</evidence>
<evidence type="ECO:0000256" key="1">
    <source>
        <dbReference type="ARBA" id="ARBA00004141"/>
    </source>
</evidence>
<dbReference type="InterPro" id="IPR023213">
    <property type="entry name" value="CAT-like_dom_sf"/>
</dbReference>
<dbReference type="Proteomes" id="UP000593567">
    <property type="component" value="Unassembled WGS sequence"/>
</dbReference>
<reference evidence="13" key="1">
    <citation type="submission" date="2020-06" db="EMBL/GenBank/DDBJ databases">
        <title>Draft genome of Bugula neritina, a colonial animal packing powerful symbionts and potential medicines.</title>
        <authorList>
            <person name="Rayko M."/>
        </authorList>
    </citation>
    <scope>NUCLEOTIDE SEQUENCE [LARGE SCALE GENOMIC DNA]</scope>
    <source>
        <strain evidence="13">Kwan_BN1</strain>
    </source>
</reference>
<protein>
    <submittedName>
        <fullName evidence="13">CPT1A</fullName>
    </submittedName>
</protein>
<dbReference type="Gene3D" id="3.30.559.70">
    <property type="entry name" value="Choline/Carnitine o-acyltransferase, domain 2"/>
    <property type="match status" value="1"/>
</dbReference>
<dbReference type="GO" id="GO:0005739">
    <property type="term" value="C:mitochondrion"/>
    <property type="evidence" value="ECO:0007669"/>
    <property type="project" value="TreeGrafter"/>
</dbReference>
<dbReference type="PANTHER" id="PTHR22589">
    <property type="entry name" value="CARNITINE O-ACYLTRANSFERASE"/>
    <property type="match status" value="1"/>
</dbReference>
<dbReference type="SUPFAM" id="SSF52777">
    <property type="entry name" value="CoA-dependent acyltransferases"/>
    <property type="match status" value="1"/>
</dbReference>
<evidence type="ECO:0000256" key="10">
    <source>
        <dbReference type="SAM" id="Phobius"/>
    </source>
</evidence>
<dbReference type="InterPro" id="IPR000542">
    <property type="entry name" value="Carn_acyl_trans"/>
</dbReference>
<keyword evidence="8 10" id="KW-0472">Membrane</keyword>
<accession>A0A7J7IY07</accession>
<name>A0A7J7IY07_BUGNE</name>
<dbReference type="Gene3D" id="6.10.250.1760">
    <property type="match status" value="1"/>
</dbReference>
<dbReference type="Gene3D" id="3.30.559.10">
    <property type="entry name" value="Chloramphenicol acetyltransferase-like domain"/>
    <property type="match status" value="1"/>
</dbReference>
<evidence type="ECO:0000313" key="13">
    <source>
        <dbReference type="EMBL" id="KAF6018437.1"/>
    </source>
</evidence>
<evidence type="ECO:0000256" key="2">
    <source>
        <dbReference type="ARBA" id="ARBA00005232"/>
    </source>
</evidence>
<evidence type="ECO:0000256" key="3">
    <source>
        <dbReference type="ARBA" id="ARBA00022679"/>
    </source>
</evidence>
<dbReference type="PANTHER" id="PTHR22589:SF31">
    <property type="entry name" value="CARNITINE O-PALMITOYLTRANSFERASE"/>
    <property type="match status" value="1"/>
</dbReference>
<keyword evidence="14" id="KW-1185">Reference proteome</keyword>
<evidence type="ECO:0000256" key="9">
    <source>
        <dbReference type="ARBA" id="ARBA00023315"/>
    </source>
</evidence>
<comment type="caution">
    <text evidence="13">The sequence shown here is derived from an EMBL/GenBank/DDBJ whole genome shotgun (WGS) entry which is preliminary data.</text>
</comment>
<keyword evidence="6 10" id="KW-1133">Transmembrane helix</keyword>
<evidence type="ECO:0000256" key="7">
    <source>
        <dbReference type="ARBA" id="ARBA00023098"/>
    </source>
</evidence>
<dbReference type="EMBL" id="VXIV02003310">
    <property type="protein sequence ID" value="KAF6018437.1"/>
    <property type="molecule type" value="Genomic_DNA"/>
</dbReference>
<dbReference type="InterPro" id="IPR042231">
    <property type="entry name" value="Cho/carn_acyl_trans_2"/>
</dbReference>
<feature type="transmembrane region" description="Helical" evidence="10">
    <location>
        <begin position="54"/>
        <end position="75"/>
    </location>
</feature>